<dbReference type="Proteomes" id="UP000179284">
    <property type="component" value="Chromosome I"/>
</dbReference>
<keyword evidence="3" id="KW-1185">Reference proteome</keyword>
<dbReference type="RefSeq" id="WP_071177238.1">
    <property type="nucleotide sequence ID" value="NZ_CP017831.1"/>
</dbReference>
<evidence type="ECO:0008006" key="4">
    <source>
        <dbReference type="Google" id="ProtNLM"/>
    </source>
</evidence>
<dbReference type="InterPro" id="IPR006938">
    <property type="entry name" value="DUF624"/>
</dbReference>
<dbReference type="EMBL" id="CP017831">
    <property type="protein sequence ID" value="AOZ97656.1"/>
    <property type="molecule type" value="Genomic_DNA"/>
</dbReference>
<proteinExistence type="predicted"/>
<feature type="transmembrane region" description="Helical" evidence="1">
    <location>
        <begin position="144"/>
        <end position="167"/>
    </location>
</feature>
<feature type="transmembrane region" description="Helical" evidence="1">
    <location>
        <begin position="188"/>
        <end position="208"/>
    </location>
</feature>
<evidence type="ECO:0000313" key="3">
    <source>
        <dbReference type="Proteomes" id="UP000179284"/>
    </source>
</evidence>
<dbReference type="OrthoDB" id="9814991at2"/>
<keyword evidence="1" id="KW-0812">Transmembrane</keyword>
<feature type="transmembrane region" description="Helical" evidence="1">
    <location>
        <begin position="116"/>
        <end position="138"/>
    </location>
</feature>
<sequence>MGKLFDLESPLMRALTRVADVMWLNILTLIFAIPLIIEQAIFLGPVFGPVMFDGAQLDYNYFLSAVLWAWIFGIICSSILGPACTAMHFVLLKIVRDEDSYITKTYFRSFKENFKQAIVLQIIKFTIGGVLVLDFFILNNLNGIYRYIIIGVSAFLYMVSLYVFPILSKFDNTNRATLKNSLLMSILAFPKTILMTLITGLPLLIFYFFDVKSIPVLVLMGIAGPSFLNALLYNGTFKRFEPKEEELSEEEELDKAIRKLDEE</sequence>
<keyword evidence="1" id="KW-1133">Transmembrane helix</keyword>
<evidence type="ECO:0000256" key="1">
    <source>
        <dbReference type="SAM" id="Phobius"/>
    </source>
</evidence>
<reference evidence="3" key="1">
    <citation type="submission" date="2016-10" db="EMBL/GenBank/DDBJ databases">
        <title>The complete genome sequence of the rumen bacterium Butyrivibrio hungatei MB2003.</title>
        <authorList>
            <person name="Palevich N."/>
            <person name="Kelly W.J."/>
            <person name="Leahy S.C."/>
            <person name="Altermann E."/>
            <person name="Rakonjac J."/>
            <person name="Attwood G.T."/>
        </authorList>
    </citation>
    <scope>NUCLEOTIDE SEQUENCE [LARGE SCALE GENOMIC DNA]</scope>
    <source>
        <strain evidence="3">MB2003</strain>
    </source>
</reference>
<dbReference type="Pfam" id="PF04854">
    <property type="entry name" value="DUF624"/>
    <property type="match status" value="1"/>
</dbReference>
<accession>A0A1D9P4W7</accession>
<gene>
    <name evidence="2" type="ORF">bhn_I2624</name>
</gene>
<feature type="transmembrane region" description="Helical" evidence="1">
    <location>
        <begin position="214"/>
        <end position="233"/>
    </location>
</feature>
<protein>
    <recommendedName>
        <fullName evidence="4">Membrane protein YesL</fullName>
    </recommendedName>
</protein>
<dbReference type="AlphaFoldDB" id="A0A1D9P4W7"/>
<dbReference type="KEGG" id="bhu:bhn_I2624"/>
<feature type="transmembrane region" description="Helical" evidence="1">
    <location>
        <begin position="67"/>
        <end position="95"/>
    </location>
</feature>
<evidence type="ECO:0000313" key="2">
    <source>
        <dbReference type="EMBL" id="AOZ97656.1"/>
    </source>
</evidence>
<name>A0A1D9P4W7_9FIRM</name>
<keyword evidence="1" id="KW-0472">Membrane</keyword>
<organism evidence="2 3">
    <name type="scientific">Butyrivibrio hungatei</name>
    <dbReference type="NCBI Taxonomy" id="185008"/>
    <lineage>
        <taxon>Bacteria</taxon>
        <taxon>Bacillati</taxon>
        <taxon>Bacillota</taxon>
        <taxon>Clostridia</taxon>
        <taxon>Lachnospirales</taxon>
        <taxon>Lachnospiraceae</taxon>
        <taxon>Butyrivibrio</taxon>
    </lineage>
</organism>
<feature type="transmembrane region" description="Helical" evidence="1">
    <location>
        <begin position="21"/>
        <end position="47"/>
    </location>
</feature>